<dbReference type="InterPro" id="IPR014776">
    <property type="entry name" value="4pyrrole_Mease_sub2"/>
</dbReference>
<dbReference type="EC" id="2.1.1.198" evidence="6"/>
<dbReference type="InterPro" id="IPR008189">
    <property type="entry name" value="rRNA_ssu_MeTfrase_I"/>
</dbReference>
<dbReference type="SUPFAM" id="SSF53790">
    <property type="entry name" value="Tetrapyrrole methylase"/>
    <property type="match status" value="1"/>
</dbReference>
<keyword evidence="9" id="KW-1185">Reference proteome</keyword>
<dbReference type="CDD" id="cd11648">
    <property type="entry name" value="RsmI"/>
    <property type="match status" value="1"/>
</dbReference>
<dbReference type="InterPro" id="IPR035996">
    <property type="entry name" value="4pyrrol_Methylase_sf"/>
</dbReference>
<comment type="catalytic activity">
    <reaction evidence="6">
        <text>cytidine(1402) in 16S rRNA + S-adenosyl-L-methionine = 2'-O-methylcytidine(1402) in 16S rRNA + S-adenosyl-L-homocysteine + H(+)</text>
        <dbReference type="Rhea" id="RHEA:42924"/>
        <dbReference type="Rhea" id="RHEA-COMP:10285"/>
        <dbReference type="Rhea" id="RHEA-COMP:10286"/>
        <dbReference type="ChEBI" id="CHEBI:15378"/>
        <dbReference type="ChEBI" id="CHEBI:57856"/>
        <dbReference type="ChEBI" id="CHEBI:59789"/>
        <dbReference type="ChEBI" id="CHEBI:74495"/>
        <dbReference type="ChEBI" id="CHEBI:82748"/>
        <dbReference type="EC" id="2.1.1.198"/>
    </reaction>
</comment>
<keyword evidence="4 6" id="KW-0808">Transferase</keyword>
<name>A0A1H9D8M7_9BACI</name>
<evidence type="ECO:0000256" key="4">
    <source>
        <dbReference type="ARBA" id="ARBA00022679"/>
    </source>
</evidence>
<comment type="similarity">
    <text evidence="6">Belongs to the methyltransferase superfamily. RsmI family.</text>
</comment>
<comment type="function">
    <text evidence="6">Catalyzes the 2'-O-methylation of the ribose of cytidine 1402 (C1402) in 16S rRNA.</text>
</comment>
<keyword evidence="3 6" id="KW-0489">Methyltransferase</keyword>
<dbReference type="EMBL" id="FOES01000006">
    <property type="protein sequence ID" value="SEQ09820.1"/>
    <property type="molecule type" value="Genomic_DNA"/>
</dbReference>
<reference evidence="8 9" key="1">
    <citation type="submission" date="2016-10" db="EMBL/GenBank/DDBJ databases">
        <authorList>
            <person name="de Groot N.N."/>
        </authorList>
    </citation>
    <scope>NUCLEOTIDE SEQUENCE [LARGE SCALE GENOMIC DNA]</scope>
    <source>
        <strain evidence="8 9">DSM 21633</strain>
    </source>
</reference>
<gene>
    <name evidence="6" type="primary">rsmI</name>
    <name evidence="8" type="ORF">SAMN05216362_106115</name>
</gene>
<dbReference type="PIRSF" id="PIRSF005917">
    <property type="entry name" value="MTase_YraL"/>
    <property type="match status" value="1"/>
</dbReference>
<dbReference type="Proteomes" id="UP000199427">
    <property type="component" value="Unassembled WGS sequence"/>
</dbReference>
<comment type="subcellular location">
    <subcellularLocation>
        <location evidence="6">Cytoplasm</location>
    </subcellularLocation>
</comment>
<dbReference type="NCBIfam" id="TIGR00096">
    <property type="entry name" value="16S rRNA (cytidine(1402)-2'-O)-methyltransferase"/>
    <property type="match status" value="1"/>
</dbReference>
<dbReference type="HAMAP" id="MF_01877">
    <property type="entry name" value="16SrRNA_methyltr_I"/>
    <property type="match status" value="1"/>
</dbReference>
<evidence type="ECO:0000256" key="6">
    <source>
        <dbReference type="HAMAP-Rule" id="MF_01877"/>
    </source>
</evidence>
<proteinExistence type="inferred from homology"/>
<dbReference type="PROSITE" id="PS01296">
    <property type="entry name" value="RSMI"/>
    <property type="match status" value="1"/>
</dbReference>
<feature type="domain" description="Tetrapyrrole methylase" evidence="7">
    <location>
        <begin position="23"/>
        <end position="222"/>
    </location>
</feature>
<evidence type="ECO:0000313" key="9">
    <source>
        <dbReference type="Proteomes" id="UP000199427"/>
    </source>
</evidence>
<dbReference type="Gene3D" id="3.40.1010.10">
    <property type="entry name" value="Cobalt-precorrin-4 Transmethylase, Domain 1"/>
    <property type="match status" value="1"/>
</dbReference>
<organism evidence="8 9">
    <name type="scientific">Piscibacillus halophilus</name>
    <dbReference type="NCBI Taxonomy" id="571933"/>
    <lineage>
        <taxon>Bacteria</taxon>
        <taxon>Bacillati</taxon>
        <taxon>Bacillota</taxon>
        <taxon>Bacilli</taxon>
        <taxon>Bacillales</taxon>
        <taxon>Bacillaceae</taxon>
        <taxon>Piscibacillus</taxon>
    </lineage>
</organism>
<dbReference type="InterPro" id="IPR018063">
    <property type="entry name" value="SAM_MeTrfase_RsmI_CS"/>
</dbReference>
<evidence type="ECO:0000256" key="5">
    <source>
        <dbReference type="ARBA" id="ARBA00022691"/>
    </source>
</evidence>
<dbReference type="FunFam" id="3.30.950.10:FF:000002">
    <property type="entry name" value="Ribosomal RNA small subunit methyltransferase I"/>
    <property type="match status" value="1"/>
</dbReference>
<dbReference type="GO" id="GO:0070677">
    <property type="term" value="F:rRNA (cytosine-2'-O-)-methyltransferase activity"/>
    <property type="evidence" value="ECO:0007669"/>
    <property type="project" value="UniProtKB-UniRule"/>
</dbReference>
<evidence type="ECO:0000256" key="3">
    <source>
        <dbReference type="ARBA" id="ARBA00022603"/>
    </source>
</evidence>
<dbReference type="GO" id="GO:0005737">
    <property type="term" value="C:cytoplasm"/>
    <property type="evidence" value="ECO:0007669"/>
    <property type="project" value="UniProtKB-SubCell"/>
</dbReference>
<dbReference type="PANTHER" id="PTHR46111">
    <property type="entry name" value="RIBOSOMAL RNA SMALL SUBUNIT METHYLTRANSFERASE I"/>
    <property type="match status" value="1"/>
</dbReference>
<dbReference type="STRING" id="571933.SAMN05216362_106115"/>
<dbReference type="Pfam" id="PF00590">
    <property type="entry name" value="TP_methylase"/>
    <property type="match status" value="1"/>
</dbReference>
<keyword evidence="5 6" id="KW-0949">S-adenosyl-L-methionine</keyword>
<evidence type="ECO:0000256" key="2">
    <source>
        <dbReference type="ARBA" id="ARBA00022552"/>
    </source>
</evidence>
<accession>A0A1H9D8M7</accession>
<dbReference type="FunFam" id="3.40.1010.10:FF:000002">
    <property type="entry name" value="Ribosomal RNA small subunit methyltransferase I"/>
    <property type="match status" value="1"/>
</dbReference>
<dbReference type="InterPro" id="IPR000878">
    <property type="entry name" value="4pyrrol_Mease"/>
</dbReference>
<evidence type="ECO:0000313" key="8">
    <source>
        <dbReference type="EMBL" id="SEQ09820.1"/>
    </source>
</evidence>
<keyword evidence="2 6" id="KW-0698">rRNA processing</keyword>
<dbReference type="PANTHER" id="PTHR46111:SF1">
    <property type="entry name" value="RIBOSOMAL RNA SMALL SUBUNIT METHYLTRANSFERASE I"/>
    <property type="match status" value="1"/>
</dbReference>
<dbReference type="InterPro" id="IPR014777">
    <property type="entry name" value="4pyrrole_Mease_sub1"/>
</dbReference>
<protein>
    <recommendedName>
        <fullName evidence="6">Ribosomal RNA small subunit methyltransferase I</fullName>
        <ecNumber evidence="6">2.1.1.198</ecNumber>
    </recommendedName>
    <alternativeName>
        <fullName evidence="6">16S rRNA 2'-O-ribose C1402 methyltransferase</fullName>
    </alternativeName>
    <alternativeName>
        <fullName evidence="6">rRNA (cytidine-2'-O-)-methyltransferase RsmI</fullName>
    </alternativeName>
</protein>
<dbReference type="Gene3D" id="3.30.950.10">
    <property type="entry name" value="Methyltransferase, Cobalt-precorrin-4 Transmethylase, Domain 2"/>
    <property type="match status" value="1"/>
</dbReference>
<evidence type="ECO:0000256" key="1">
    <source>
        <dbReference type="ARBA" id="ARBA00022490"/>
    </source>
</evidence>
<keyword evidence="1 6" id="KW-0963">Cytoplasm</keyword>
<dbReference type="AlphaFoldDB" id="A0A1H9D8M7"/>
<evidence type="ECO:0000259" key="7">
    <source>
        <dbReference type="Pfam" id="PF00590"/>
    </source>
</evidence>
<sequence length="298" mass="34452">MGKKGAVYMVQIQKSFDQEEPSLYIVPTPIGNLDDMTYRAVKTLQMVDAVACEDTRQTKKLLHYFEIEKSLISYHEHNKYDREDRIIQQLKEGQKIALVSDAGMPIVSDPGFELVRRAREEGLKVTVLPGANAALTALVGSGLPSETFTFYGFLPRKKKDMVEVLNKLGKTDHTLIFYESPHRIKQTIDVIHQTYSYDRNTTIARELTKKFEEYVYGTLEEVNLYMKSNDAELRGEFCIIIEGKLEFQDESSAWWQELTIVEHVDYYVEQGKTPKDAIKMVSKERGQAKREVYQEYHQ</sequence>